<dbReference type="EMBL" id="HBIQ01020213">
    <property type="protein sequence ID" value="CAE0533346.1"/>
    <property type="molecule type" value="Transcribed_RNA"/>
</dbReference>
<gene>
    <name evidence="2" type="ORF">SACU0126_LOCUS6720</name>
</gene>
<dbReference type="Pfam" id="PF14497">
    <property type="entry name" value="GST_C_3"/>
    <property type="match status" value="1"/>
</dbReference>
<dbReference type="InterPro" id="IPR036282">
    <property type="entry name" value="Glutathione-S-Trfase_C_sf"/>
</dbReference>
<evidence type="ECO:0000313" key="2">
    <source>
        <dbReference type="EMBL" id="CAE0533346.1"/>
    </source>
</evidence>
<reference evidence="2" key="1">
    <citation type="submission" date="2021-01" db="EMBL/GenBank/DDBJ databases">
        <authorList>
            <person name="Corre E."/>
            <person name="Pelletier E."/>
            <person name="Niang G."/>
            <person name="Scheremetjew M."/>
            <person name="Finn R."/>
            <person name="Kale V."/>
            <person name="Holt S."/>
            <person name="Cochrane G."/>
            <person name="Meng A."/>
            <person name="Brown T."/>
            <person name="Cohen L."/>
        </authorList>
    </citation>
    <scope>NUCLEOTIDE SEQUENCE</scope>
    <source>
        <strain evidence="2">SPMC142</strain>
    </source>
</reference>
<dbReference type="AlphaFoldDB" id="A0A7S3RSB2"/>
<dbReference type="InterPro" id="IPR010987">
    <property type="entry name" value="Glutathione-S-Trfase_C-like"/>
</dbReference>
<evidence type="ECO:0000259" key="1">
    <source>
        <dbReference type="PROSITE" id="PS50405"/>
    </source>
</evidence>
<accession>A0A7S3RSB2</accession>
<dbReference type="PROSITE" id="PS50405">
    <property type="entry name" value="GST_CTER"/>
    <property type="match status" value="1"/>
</dbReference>
<organism evidence="2">
    <name type="scientific">Strombidinopsis acuminata</name>
    <dbReference type="NCBI Taxonomy" id="141414"/>
    <lineage>
        <taxon>Eukaryota</taxon>
        <taxon>Sar</taxon>
        <taxon>Alveolata</taxon>
        <taxon>Ciliophora</taxon>
        <taxon>Intramacronucleata</taxon>
        <taxon>Spirotrichea</taxon>
        <taxon>Choreotrichia</taxon>
        <taxon>Choreotrichida</taxon>
        <taxon>Strombidinopsidae</taxon>
        <taxon>Strombidinopsis</taxon>
    </lineage>
</organism>
<name>A0A7S3RSB2_9SPIT</name>
<proteinExistence type="predicted"/>
<sequence>MFYLSMKFEPELIGKTNEDKAKVDVLANVIKEVKKVVTTGCYDKNANRDALKVICLKRMKPLIEQLGDNEYIIGDYMTYLDFVFLELCLLVNFITEGEFKYHNEPIANYMMRMREMPPVKEYIQSDHYMSKPFHNKIATINNP</sequence>
<dbReference type="InterPro" id="IPR004046">
    <property type="entry name" value="GST_C"/>
</dbReference>
<feature type="domain" description="GST C-terminal" evidence="1">
    <location>
        <begin position="16"/>
        <end position="133"/>
    </location>
</feature>
<protein>
    <recommendedName>
        <fullName evidence="1">GST C-terminal domain-containing protein</fullName>
    </recommendedName>
</protein>
<dbReference type="Gene3D" id="1.20.1050.130">
    <property type="match status" value="1"/>
</dbReference>
<dbReference type="SUPFAM" id="SSF47616">
    <property type="entry name" value="GST C-terminal domain-like"/>
    <property type="match status" value="1"/>
</dbReference>